<dbReference type="SMART" id="SM00415">
    <property type="entry name" value="HSF"/>
    <property type="match status" value="2"/>
</dbReference>
<dbReference type="Gene3D" id="1.10.10.10">
    <property type="entry name" value="Winged helix-like DNA-binding domain superfamily/Winged helix DNA-binding domain"/>
    <property type="match status" value="1"/>
</dbReference>
<gene>
    <name evidence="8" type="ORF">HID58_061709</name>
</gene>
<name>A0ABQ7ZZJ1_BRANA</name>
<organism evidence="8 9">
    <name type="scientific">Brassica napus</name>
    <name type="common">Rape</name>
    <dbReference type="NCBI Taxonomy" id="3708"/>
    <lineage>
        <taxon>Eukaryota</taxon>
        <taxon>Viridiplantae</taxon>
        <taxon>Streptophyta</taxon>
        <taxon>Embryophyta</taxon>
        <taxon>Tracheophyta</taxon>
        <taxon>Spermatophyta</taxon>
        <taxon>Magnoliopsida</taxon>
        <taxon>eudicotyledons</taxon>
        <taxon>Gunneridae</taxon>
        <taxon>Pentapetalae</taxon>
        <taxon>rosids</taxon>
        <taxon>malvids</taxon>
        <taxon>Brassicales</taxon>
        <taxon>Brassicaceae</taxon>
        <taxon>Brassiceae</taxon>
        <taxon>Brassica</taxon>
    </lineage>
</organism>
<feature type="domain" description="HSF-type DNA-binding" evidence="7">
    <location>
        <begin position="367"/>
        <end position="463"/>
    </location>
</feature>
<accession>A0ABQ7ZZJ1</accession>
<dbReference type="SUPFAM" id="SSF46785">
    <property type="entry name" value="Winged helix' DNA-binding domain"/>
    <property type="match status" value="2"/>
</dbReference>
<dbReference type="InterPro" id="IPR036390">
    <property type="entry name" value="WH_DNA-bd_sf"/>
</dbReference>
<keyword evidence="9" id="KW-1185">Reference proteome</keyword>
<keyword evidence="6" id="KW-0175">Coiled coil</keyword>
<keyword evidence="3" id="KW-0238">DNA-binding</keyword>
<dbReference type="InterPro" id="IPR000232">
    <property type="entry name" value="HSF_DNA-bd"/>
</dbReference>
<evidence type="ECO:0000313" key="8">
    <source>
        <dbReference type="EMBL" id="KAH0885613.1"/>
    </source>
</evidence>
<reference evidence="8 9" key="1">
    <citation type="submission" date="2021-05" db="EMBL/GenBank/DDBJ databases">
        <title>Genome Assembly of Synthetic Allotetraploid Brassica napus Reveals Homoeologous Exchanges between Subgenomes.</title>
        <authorList>
            <person name="Davis J.T."/>
        </authorList>
    </citation>
    <scope>NUCLEOTIDE SEQUENCE [LARGE SCALE GENOMIC DNA]</scope>
    <source>
        <strain evidence="9">cv. Da-Ae</strain>
        <tissue evidence="8">Seedling</tissue>
    </source>
</reference>
<evidence type="ECO:0000256" key="1">
    <source>
        <dbReference type="ARBA" id="ARBA00004123"/>
    </source>
</evidence>
<evidence type="ECO:0000259" key="7">
    <source>
        <dbReference type="SMART" id="SM00415"/>
    </source>
</evidence>
<evidence type="ECO:0000256" key="5">
    <source>
        <dbReference type="RuleBase" id="RU004020"/>
    </source>
</evidence>
<comment type="caution">
    <text evidence="8">The sequence shown here is derived from an EMBL/GenBank/DDBJ whole genome shotgun (WGS) entry which is preliminary data.</text>
</comment>
<keyword evidence="2" id="KW-0346">Stress response</keyword>
<dbReference type="PANTHER" id="PTHR10015:SF358">
    <property type="entry name" value="HSF-TYPE DNA-BINDING DOMAIN-CONTAINING PROTEIN"/>
    <property type="match status" value="1"/>
</dbReference>
<evidence type="ECO:0000313" key="9">
    <source>
        <dbReference type="Proteomes" id="UP000824890"/>
    </source>
</evidence>
<feature type="domain" description="HSF-type DNA-binding" evidence="7">
    <location>
        <begin position="6"/>
        <end position="91"/>
    </location>
</feature>
<comment type="subcellular location">
    <subcellularLocation>
        <location evidence="1">Nucleus</location>
    </subcellularLocation>
</comment>
<evidence type="ECO:0000256" key="2">
    <source>
        <dbReference type="ARBA" id="ARBA00023016"/>
    </source>
</evidence>
<feature type="coiled-coil region" evidence="6">
    <location>
        <begin position="90"/>
        <end position="126"/>
    </location>
</feature>
<proteinExistence type="inferred from homology"/>
<dbReference type="Pfam" id="PF00447">
    <property type="entry name" value="HSF_DNA-bind"/>
    <property type="match status" value="1"/>
</dbReference>
<sequence>MVRKLSTSSFYIQLNQIVDDRSSDQIIVWDLKKLRSDILSKYSSVLGRNLTEFIAKLRSHGFPSVAKGPGELEFSHDDFARSPLMKKMMVKALSERIEKFDAQIKAMKCRLKAKKATLKLDQAKRRKKSVNLYEFLNKNKDKKTMLNKFKKRNVEELKYPISDHYSPDQINQLIHSLELSYSTLQERRRFLAAKANLEDRQHSMNPSQFTPLPQELYVNDKNNTFQHLCVSDYSEVQESALRYQLMPYGGYDQNMCMGNINNVQHPWVSNAQPPELQEPNQLMQHEPYGFDQNMCMGDTTNSCNVVDPCLPNMLPDDFCFDFQDPYGGIYSTISLALTFLTTTLRFQAIYLMITESEAMVHKLPTGSSSSFYLHLYQIVDDSSSDQIISWSKSNNNSFVVWDLKKLRSDILLKSSSVLGRNVTEFIAKLRSHGFKTFVKGPGELEFSHDDFARSPLMKKMMVKALSERIEKFDAQIKAMKCRLKAKKATLKVENLFQNLRI</sequence>
<comment type="similarity">
    <text evidence="5">Belongs to the HSF family.</text>
</comment>
<evidence type="ECO:0000256" key="6">
    <source>
        <dbReference type="SAM" id="Coils"/>
    </source>
</evidence>
<dbReference type="PANTHER" id="PTHR10015">
    <property type="entry name" value="HEAT SHOCK TRANSCRIPTION FACTOR"/>
    <property type="match status" value="1"/>
</dbReference>
<protein>
    <recommendedName>
        <fullName evidence="7">HSF-type DNA-binding domain-containing protein</fullName>
    </recommendedName>
</protein>
<dbReference type="Proteomes" id="UP000824890">
    <property type="component" value="Unassembled WGS sequence"/>
</dbReference>
<dbReference type="InterPro" id="IPR036388">
    <property type="entry name" value="WH-like_DNA-bd_sf"/>
</dbReference>
<evidence type="ECO:0000256" key="4">
    <source>
        <dbReference type="ARBA" id="ARBA00023242"/>
    </source>
</evidence>
<dbReference type="EMBL" id="JAGKQM010000014">
    <property type="protein sequence ID" value="KAH0885613.1"/>
    <property type="molecule type" value="Genomic_DNA"/>
</dbReference>
<keyword evidence="4" id="KW-0539">Nucleus</keyword>
<evidence type="ECO:0000256" key="3">
    <source>
        <dbReference type="ARBA" id="ARBA00023125"/>
    </source>
</evidence>